<sequence>MKIDVLVAEIGSTTTVVNAFDNLESENPVFLGQGQAPTSVKEGDVNIGLQAAIEDMKKNLHIENENLDYTHMLATSSAAGGLRMTVHGLVYDMTVKAAKEAALGAGANIHLITAGKLSKVDMIKLDRIKPNIILIAGGVDYGERETALYNSEIIAASDLNIPVIYAGNIAVADDVKLIFESYSKEKNLHVVPNVYPKIDILNIEPTREVIQDIFEKHITEAKGMEKIREMVNGPIIPTPGAVMKASKILKDEIGDLVTIDVGGATTDIHSVTEGTEKVNKILVEPEPIAKRTVEGDLGVFVNKENVAKMIKIDRLAKELNMEMKDVEEFIKSDIAIPVTEEHKRFVERLTKEAVLVSINRHAGGYRTYFGGKTKTLAFGKDLTAVKWIVGTGGALTRLPAREEILKEIGLNNKGDKLLPTPEAKILIDNDYIMASLGVLSSLYKEASIKLLLKSLKWEN</sequence>
<dbReference type="NCBIfam" id="NF040744">
    <property type="entry name" value="ornith_Or-4"/>
    <property type="match status" value="1"/>
</dbReference>
<protein>
    <submittedName>
        <fullName evidence="1">Glutamate mutase L</fullName>
    </submittedName>
</protein>
<dbReference type="Proteomes" id="UP000595375">
    <property type="component" value="Chromosome"/>
</dbReference>
<dbReference type="PIRSF" id="PIRSF004729">
    <property type="entry name" value="MutL"/>
    <property type="match status" value="1"/>
</dbReference>
<dbReference type="RefSeq" id="WP_201627910.1">
    <property type="nucleotide sequence ID" value="NZ_CP068114.1"/>
</dbReference>
<accession>A0ABX7CIV0</accession>
<proteinExistence type="predicted"/>
<reference evidence="1 2" key="1">
    <citation type="submission" date="2021-01" db="EMBL/GenBank/DDBJ databases">
        <title>FDA dAtabase for Regulatory Grade micrObial Sequences (FDA-ARGOS): Supporting development and validation of Infectious Disease Dx tests.</title>
        <authorList>
            <person name="Sproer C."/>
            <person name="Gronow S."/>
            <person name="Severitt S."/>
            <person name="Schroder I."/>
            <person name="Tallon L."/>
            <person name="Sadzewicz L."/>
            <person name="Zhao X."/>
            <person name="Boylan J."/>
            <person name="Ott S."/>
            <person name="Bowen H."/>
            <person name="Vavikolanu K."/>
            <person name="Mehta A."/>
            <person name="Aluvathingal J."/>
            <person name="Nadendla S."/>
            <person name="Lowell S."/>
            <person name="Myers T."/>
            <person name="Yan Y."/>
            <person name="Sichtig H."/>
        </authorList>
    </citation>
    <scope>NUCLEOTIDE SEQUENCE [LARGE SCALE GENOMIC DNA]</scope>
    <source>
        <strain evidence="1 2">FDAARGOS_1126</strain>
    </source>
</reference>
<name>A0ABX7CIV0_9FUSO</name>
<organism evidence="1 2">
    <name type="scientific">Fusobacterium canifelinum</name>
    <dbReference type="NCBI Taxonomy" id="285729"/>
    <lineage>
        <taxon>Bacteria</taxon>
        <taxon>Fusobacteriati</taxon>
        <taxon>Fusobacteriota</taxon>
        <taxon>Fusobacteriia</taxon>
        <taxon>Fusobacteriales</taxon>
        <taxon>Fusobacteriaceae</taxon>
        <taxon>Fusobacterium</taxon>
    </lineage>
</organism>
<evidence type="ECO:0000313" key="1">
    <source>
        <dbReference type="EMBL" id="QQS88637.1"/>
    </source>
</evidence>
<keyword evidence="2" id="KW-1185">Reference proteome</keyword>
<dbReference type="NCBIfam" id="TIGR01319">
    <property type="entry name" value="glmL_fam"/>
    <property type="match status" value="1"/>
</dbReference>
<gene>
    <name evidence="1" type="ORF">I6I83_05740</name>
</gene>
<dbReference type="EMBL" id="CP068114">
    <property type="protein sequence ID" value="QQS88637.1"/>
    <property type="molecule type" value="Genomic_DNA"/>
</dbReference>
<evidence type="ECO:0000313" key="2">
    <source>
        <dbReference type="Proteomes" id="UP000595375"/>
    </source>
</evidence>
<dbReference type="Pfam" id="PF13941">
    <property type="entry name" value="MutL"/>
    <property type="match status" value="1"/>
</dbReference>
<dbReference type="InterPro" id="IPR006230">
    <property type="entry name" value="MutL"/>
</dbReference>